<keyword evidence="13" id="KW-1185">Reference proteome</keyword>
<keyword evidence="6" id="KW-0256">Endoplasmic reticulum</keyword>
<evidence type="ECO:0000313" key="12">
    <source>
        <dbReference type="EMBL" id="PFH36303.1"/>
    </source>
</evidence>
<name>A0A2A9MKU1_BESBE</name>
<evidence type="ECO:0000256" key="1">
    <source>
        <dbReference type="ARBA" id="ARBA00004389"/>
    </source>
</evidence>
<feature type="transmembrane region" description="Helical" evidence="11">
    <location>
        <begin position="452"/>
        <end position="475"/>
    </location>
</feature>
<evidence type="ECO:0000256" key="5">
    <source>
        <dbReference type="ARBA" id="ARBA00022692"/>
    </source>
</evidence>
<protein>
    <recommendedName>
        <fullName evidence="14">Transmembrane protein</fullName>
    </recommendedName>
</protein>
<dbReference type="EMBL" id="NWUJ01000003">
    <property type="protein sequence ID" value="PFH36303.1"/>
    <property type="molecule type" value="Genomic_DNA"/>
</dbReference>
<feature type="region of interest" description="Disordered" evidence="10">
    <location>
        <begin position="1"/>
        <end position="24"/>
    </location>
</feature>
<feature type="region of interest" description="Disordered" evidence="10">
    <location>
        <begin position="352"/>
        <end position="378"/>
    </location>
</feature>
<dbReference type="GO" id="GO:0006506">
    <property type="term" value="P:GPI anchor biosynthetic process"/>
    <property type="evidence" value="ECO:0007669"/>
    <property type="project" value="UniProtKB-UniPathway"/>
</dbReference>
<evidence type="ECO:0000256" key="11">
    <source>
        <dbReference type="SAM" id="Phobius"/>
    </source>
</evidence>
<feature type="region of interest" description="Disordered" evidence="10">
    <location>
        <begin position="194"/>
        <end position="213"/>
    </location>
</feature>
<feature type="region of interest" description="Disordered" evidence="10">
    <location>
        <begin position="491"/>
        <end position="569"/>
    </location>
</feature>
<keyword evidence="4" id="KW-0337">GPI-anchor biosynthesis</keyword>
<evidence type="ECO:0000313" key="13">
    <source>
        <dbReference type="Proteomes" id="UP000224006"/>
    </source>
</evidence>
<comment type="similarity">
    <text evidence="3">Belongs to the PIGX family.</text>
</comment>
<feature type="region of interest" description="Disordered" evidence="10">
    <location>
        <begin position="269"/>
        <end position="306"/>
    </location>
</feature>
<feature type="compositionally biased region" description="Basic residues" evidence="10">
    <location>
        <begin position="518"/>
        <end position="532"/>
    </location>
</feature>
<feature type="region of interest" description="Disordered" evidence="10">
    <location>
        <begin position="403"/>
        <end position="428"/>
    </location>
</feature>
<dbReference type="AlphaFoldDB" id="A0A2A9MKU1"/>
<feature type="compositionally biased region" description="Low complexity" evidence="10">
    <location>
        <begin position="9"/>
        <end position="24"/>
    </location>
</feature>
<dbReference type="UniPathway" id="UPA00196"/>
<evidence type="ECO:0000256" key="10">
    <source>
        <dbReference type="SAM" id="MobiDB-lite"/>
    </source>
</evidence>
<dbReference type="InterPro" id="IPR013233">
    <property type="entry name" value="PIG-X/PBN1"/>
</dbReference>
<keyword evidence="5 11" id="KW-0812">Transmembrane</keyword>
<organism evidence="12 13">
    <name type="scientific">Besnoitia besnoiti</name>
    <name type="common">Apicomplexan protozoan</name>
    <dbReference type="NCBI Taxonomy" id="94643"/>
    <lineage>
        <taxon>Eukaryota</taxon>
        <taxon>Sar</taxon>
        <taxon>Alveolata</taxon>
        <taxon>Apicomplexa</taxon>
        <taxon>Conoidasida</taxon>
        <taxon>Coccidia</taxon>
        <taxon>Eucoccidiorida</taxon>
        <taxon>Eimeriorina</taxon>
        <taxon>Sarcocystidae</taxon>
        <taxon>Besnoitia</taxon>
    </lineage>
</organism>
<evidence type="ECO:0000256" key="4">
    <source>
        <dbReference type="ARBA" id="ARBA00022502"/>
    </source>
</evidence>
<dbReference type="Pfam" id="PF08320">
    <property type="entry name" value="PIG-X"/>
    <property type="match status" value="1"/>
</dbReference>
<dbReference type="VEuPathDB" id="ToxoDB:BESB_044950"/>
<reference evidence="12 13" key="1">
    <citation type="submission" date="2017-09" db="EMBL/GenBank/DDBJ databases">
        <title>Genome sequencing of Besnoitia besnoiti strain Bb-Ger1.</title>
        <authorList>
            <person name="Schares G."/>
            <person name="Venepally P."/>
            <person name="Lorenzi H.A."/>
        </authorList>
    </citation>
    <scope>NUCLEOTIDE SEQUENCE [LARGE SCALE GENOMIC DNA]</scope>
    <source>
        <strain evidence="12 13">Bb-Ger1</strain>
    </source>
</reference>
<evidence type="ECO:0008006" key="14">
    <source>
        <dbReference type="Google" id="ProtNLM"/>
    </source>
</evidence>
<evidence type="ECO:0000256" key="2">
    <source>
        <dbReference type="ARBA" id="ARBA00004687"/>
    </source>
</evidence>
<accession>A0A2A9MKU1</accession>
<evidence type="ECO:0000256" key="9">
    <source>
        <dbReference type="ARBA" id="ARBA00023180"/>
    </source>
</evidence>
<feature type="compositionally biased region" description="Basic and acidic residues" evidence="10">
    <location>
        <begin position="359"/>
        <end position="378"/>
    </location>
</feature>
<dbReference type="RefSeq" id="XP_029220312.1">
    <property type="nucleotide sequence ID" value="XM_029362946.1"/>
</dbReference>
<comment type="pathway">
    <text evidence="2">Glycolipid biosynthesis; glycosylphosphatidylinositol-anchor biosynthesis.</text>
</comment>
<feature type="transmembrane region" description="Helical" evidence="11">
    <location>
        <begin position="60"/>
        <end position="77"/>
    </location>
</feature>
<keyword evidence="7 11" id="KW-1133">Transmembrane helix</keyword>
<evidence type="ECO:0000256" key="7">
    <source>
        <dbReference type="ARBA" id="ARBA00022989"/>
    </source>
</evidence>
<dbReference type="OrthoDB" id="333764at2759"/>
<evidence type="ECO:0000256" key="8">
    <source>
        <dbReference type="ARBA" id="ARBA00023136"/>
    </source>
</evidence>
<keyword evidence="9" id="KW-0325">Glycoprotein</keyword>
<feature type="compositionally biased region" description="Basic and acidic residues" evidence="10">
    <location>
        <begin position="414"/>
        <end position="427"/>
    </location>
</feature>
<dbReference type="GO" id="GO:0005789">
    <property type="term" value="C:endoplasmic reticulum membrane"/>
    <property type="evidence" value="ECO:0007669"/>
    <property type="project" value="UniProtKB-SubCell"/>
</dbReference>
<evidence type="ECO:0000256" key="6">
    <source>
        <dbReference type="ARBA" id="ARBA00022824"/>
    </source>
</evidence>
<feature type="compositionally biased region" description="Basic and acidic residues" evidence="10">
    <location>
        <begin position="282"/>
        <end position="294"/>
    </location>
</feature>
<dbReference type="KEGG" id="bbes:BESB_044950"/>
<evidence type="ECO:0000256" key="3">
    <source>
        <dbReference type="ARBA" id="ARBA00010345"/>
    </source>
</evidence>
<keyword evidence="8 11" id="KW-0472">Membrane</keyword>
<comment type="subcellular location">
    <subcellularLocation>
        <location evidence="1">Endoplasmic reticulum membrane</location>
        <topology evidence="1">Single-pass membrane protein</topology>
    </subcellularLocation>
</comment>
<dbReference type="GeneID" id="40309425"/>
<sequence length="569" mass="60018">MKRRRRRVPFSSFSPVSRPSSSLPRCLSFGSISAAGLSPAHTRLERRLSASSSARRRHPFGFLVAAIVLLALGSARAPNPFPSLARPAALEAGCVVPAEAHDASASAAVPLQVRGRLRARAESELQGEGFHRVLATRVEISFLVSESAGPPPRGHDAPAPQGNAGLACRVECIYTLGKIVYVDPDQTWELGLETGSQGSRASRPCGAGASPPLSDACETAPRIATQVLDAFVDVEQPVFSPLLSASTTTRQRTLGSILLKKGTGANSLSAAASRSVGTAEARGGRGEGEPRPPGEETAGAAGRGGDAEAFHGAVTFRLPVHHRYDAPCAACTGLTRHRVSPPRVQVVCQTPPEGLAGEESGRGGERFDEGAEEKDKRDAEMMVCRENVCAAALSFHALPANAEEQGDASPLGAEEDRHAGPTGERRGAASSDDAFHFLYVDVPVGSLDNLAAVAWLTTISVVFFSVGTFFVLYLAESEEKSKSQAKIAGAKKARRAPLIQSDSETEGESAATVCGGRARGRTTRARGKRRLVRTLNELHDAKPGGTKACRLPRSEVSRFTETQAREAPF</sequence>
<comment type="caution">
    <text evidence="12">The sequence shown here is derived from an EMBL/GenBank/DDBJ whole genome shotgun (WGS) entry which is preliminary data.</text>
</comment>
<gene>
    <name evidence="12" type="ORF">BESB_044950</name>
</gene>
<dbReference type="Proteomes" id="UP000224006">
    <property type="component" value="Chromosome III"/>
</dbReference>
<proteinExistence type="inferred from homology"/>